<keyword evidence="2" id="KW-0812">Transmembrane</keyword>
<dbReference type="Proteomes" id="UP001317629">
    <property type="component" value="Chromosome"/>
</dbReference>
<dbReference type="EMBL" id="AP027142">
    <property type="protein sequence ID" value="BDV33621.1"/>
    <property type="molecule type" value="Genomic_DNA"/>
</dbReference>
<dbReference type="Pfam" id="PF06445">
    <property type="entry name" value="GyrI-like"/>
    <property type="match status" value="1"/>
</dbReference>
<dbReference type="Gene3D" id="3.20.80.10">
    <property type="entry name" value="Regulatory factor, effector binding domain"/>
    <property type="match status" value="1"/>
</dbReference>
<keyword evidence="5" id="KW-1185">Reference proteome</keyword>
<feature type="region of interest" description="Disordered" evidence="1">
    <location>
        <begin position="40"/>
        <end position="78"/>
    </location>
</feature>
<organism evidence="4 5">
    <name type="scientific">Methylocystis iwaonis</name>
    <dbReference type="NCBI Taxonomy" id="2885079"/>
    <lineage>
        <taxon>Bacteria</taxon>
        <taxon>Pseudomonadati</taxon>
        <taxon>Pseudomonadota</taxon>
        <taxon>Alphaproteobacteria</taxon>
        <taxon>Hyphomicrobiales</taxon>
        <taxon>Methylocystaceae</taxon>
        <taxon>Methylocystis</taxon>
    </lineage>
</organism>
<evidence type="ECO:0000259" key="3">
    <source>
        <dbReference type="SMART" id="SM00871"/>
    </source>
</evidence>
<dbReference type="InterPro" id="IPR010499">
    <property type="entry name" value="AraC_E-bd"/>
</dbReference>
<protein>
    <recommendedName>
        <fullName evidence="3">AraC effector-binding domain-containing protein</fullName>
    </recommendedName>
</protein>
<feature type="transmembrane region" description="Helical" evidence="2">
    <location>
        <begin position="15"/>
        <end position="32"/>
    </location>
</feature>
<evidence type="ECO:0000313" key="5">
    <source>
        <dbReference type="Proteomes" id="UP001317629"/>
    </source>
</evidence>
<dbReference type="SMART" id="SM00871">
    <property type="entry name" value="AraC_E_bind"/>
    <property type="match status" value="1"/>
</dbReference>
<keyword evidence="2" id="KW-1133">Transmembrane helix</keyword>
<evidence type="ECO:0000313" key="4">
    <source>
        <dbReference type="EMBL" id="BDV33621.1"/>
    </source>
</evidence>
<keyword evidence="2" id="KW-0472">Membrane</keyword>
<evidence type="ECO:0000256" key="2">
    <source>
        <dbReference type="SAM" id="Phobius"/>
    </source>
</evidence>
<feature type="domain" description="AraC effector-binding" evidence="3">
    <location>
        <begin position="81"/>
        <end position="233"/>
    </location>
</feature>
<sequence>MDEEPGLIDSLRTHWRALAIFTLLVVSAAILAERRFLPAGSDEDEAPASRAATAPATPEATKPDDKAEAAKPATPDLAPAVISETIDVDARPAVVMKGQGKWEDAAKTLADALKKLSGAVAKAGLTANGRPIAVFTKTDDAGFSFEAMAPLAAAPEGKAKLPEGVEIGASPAGKALKFQHRGAYDEIDATYEAIAAYLDEKGLDTKDLIIEEYLTDFKSDDASVDVDIYVFLK</sequence>
<accession>A0ABN6VD96</accession>
<name>A0ABN6VD96_9HYPH</name>
<feature type="compositionally biased region" description="Low complexity" evidence="1">
    <location>
        <begin position="48"/>
        <end position="60"/>
    </location>
</feature>
<dbReference type="InterPro" id="IPR011256">
    <property type="entry name" value="Reg_factor_effector_dom_sf"/>
</dbReference>
<evidence type="ECO:0000256" key="1">
    <source>
        <dbReference type="SAM" id="MobiDB-lite"/>
    </source>
</evidence>
<gene>
    <name evidence="4" type="ORF">SS37A_11500</name>
</gene>
<reference evidence="4 5" key="1">
    <citation type="journal article" date="2023" name="Int. J. Syst. Evol. Microbiol.">
        <title>Methylocystis iwaonis sp. nov., a type II methane-oxidizing bacterium from surface soil of a rice paddy field in Japan, and emended description of the genus Methylocystis (ex Whittenbury et al. 1970) Bowman et al. 1993.</title>
        <authorList>
            <person name="Kaise H."/>
            <person name="Sawadogo J.B."/>
            <person name="Alam M.S."/>
            <person name="Ueno C."/>
            <person name="Dianou D."/>
            <person name="Shinjo R."/>
            <person name="Asakawa S."/>
        </authorList>
    </citation>
    <scope>NUCLEOTIDE SEQUENCE [LARGE SCALE GENOMIC DNA]</scope>
    <source>
        <strain evidence="4 5">SS37A-Re</strain>
    </source>
</reference>
<dbReference type="RefSeq" id="WP_281931117.1">
    <property type="nucleotide sequence ID" value="NZ_AP027142.1"/>
</dbReference>
<proteinExistence type="predicted"/>
<dbReference type="SUPFAM" id="SSF55136">
    <property type="entry name" value="Probable bacterial effector-binding domain"/>
    <property type="match status" value="1"/>
</dbReference>
<dbReference type="InterPro" id="IPR029442">
    <property type="entry name" value="GyrI-like"/>
</dbReference>